<evidence type="ECO:0000256" key="6">
    <source>
        <dbReference type="ARBA" id="ARBA00023134"/>
    </source>
</evidence>
<evidence type="ECO:0000256" key="5">
    <source>
        <dbReference type="ARBA" id="ARBA00022917"/>
    </source>
</evidence>
<dbReference type="GO" id="GO:0005829">
    <property type="term" value="C:cytosol"/>
    <property type="evidence" value="ECO:0007669"/>
    <property type="project" value="TreeGrafter"/>
</dbReference>
<dbReference type="InterPro" id="IPR009000">
    <property type="entry name" value="Transl_B-barrel_sf"/>
</dbReference>
<dbReference type="SUPFAM" id="SSF50465">
    <property type="entry name" value="EF-Tu/eEF-1alpha/eIF2-gamma C-terminal domain"/>
    <property type="match status" value="1"/>
</dbReference>
<dbReference type="PROSITE" id="PS51722">
    <property type="entry name" value="G_TR_2"/>
    <property type="match status" value="1"/>
</dbReference>
<keyword evidence="4" id="KW-0547">Nucleotide-binding</keyword>
<dbReference type="InterPro" id="IPR009001">
    <property type="entry name" value="Transl_elong_EF1A/Init_IF2_C"/>
</dbReference>
<dbReference type="InterPro" id="IPR015191">
    <property type="entry name" value="SelB_WHD4"/>
</dbReference>
<protein>
    <recommendedName>
        <fullName evidence="2">Selenocysteine-specific elongation factor</fullName>
    </recommendedName>
    <alternativeName>
        <fullName evidence="8">SelB translation factor</fullName>
    </alternativeName>
</protein>
<dbReference type="Pfam" id="PF00009">
    <property type="entry name" value="GTP_EFTU"/>
    <property type="match status" value="1"/>
</dbReference>
<dbReference type="InterPro" id="IPR005225">
    <property type="entry name" value="Small_GTP-bd"/>
</dbReference>
<dbReference type="InterPro" id="IPR036390">
    <property type="entry name" value="WH_DNA-bd_sf"/>
</dbReference>
<dbReference type="InterPro" id="IPR004535">
    <property type="entry name" value="Transl_elong_SelB"/>
</dbReference>
<evidence type="ECO:0000256" key="9">
    <source>
        <dbReference type="SAM" id="MobiDB-lite"/>
    </source>
</evidence>
<evidence type="ECO:0000313" key="12">
    <source>
        <dbReference type="Proteomes" id="UP000585272"/>
    </source>
</evidence>
<keyword evidence="12" id="KW-1185">Reference proteome</keyword>
<dbReference type="EMBL" id="JACHNU010000006">
    <property type="protein sequence ID" value="MBB4664262.1"/>
    <property type="molecule type" value="Genomic_DNA"/>
</dbReference>
<dbReference type="InterPro" id="IPR050055">
    <property type="entry name" value="EF-Tu_GTPase"/>
</dbReference>
<dbReference type="Pfam" id="PF25461">
    <property type="entry name" value="Beta-barrel_SelB"/>
    <property type="match status" value="1"/>
</dbReference>
<dbReference type="PRINTS" id="PR00315">
    <property type="entry name" value="ELONGATNFCT"/>
</dbReference>
<comment type="subcellular location">
    <subcellularLocation>
        <location evidence="1">Cytoplasm</location>
    </subcellularLocation>
</comment>
<dbReference type="InterPro" id="IPR036388">
    <property type="entry name" value="WH-like_DNA-bd_sf"/>
</dbReference>
<sequence length="524" mass="55583">MGRSAGPLTLGTAGHVDHGKTTLVAALTGVDTDRLPEEKARGLTIALGYAPLRLPSGRAVSLVDVPGHERFVRTMVAGATGVDAFLMVVAADDGVMPQTIEHAEVLRALDVGAGVVAVTKADVADPAPAVEEARELLPRCEIVAVSARTGAGLDELRAALDRAVAPLTSRGEATGPARLHVDRAFTVVGRGTVVTGTLWSGAVAVGDELEIAPRGAAARVRGVEVHDRPVERARAGQRVALNLAGVRVSEVARGDVLAPPGALRPTTILDCALALRDARHNERVQAHHGTRDAPARLAQLSDDGLWQLRLERPLLACDRDRLVVRRLSPPDTLGGGIVLDAAAGRHGRRPEILTRLRALRDGRPEPKPAARPEPRTPVVSPPQRGTNDRSSTGRPRSEPSESLGAPLDPAAQALAERLRAAGAQLLSEAQMADERAALRALREAGVAVRVSGRLYGHADVVADMRNRIVALLERDGETTLASVRDALGISRKGAQAFLEHLDATRVTRRLPDDRRILFQPRTRT</sequence>
<dbReference type="GO" id="GO:0003723">
    <property type="term" value="F:RNA binding"/>
    <property type="evidence" value="ECO:0007669"/>
    <property type="project" value="InterPro"/>
</dbReference>
<dbReference type="NCBIfam" id="TIGR00231">
    <property type="entry name" value="small_GTP"/>
    <property type="match status" value="1"/>
</dbReference>
<accession>A0A840IH66</accession>
<evidence type="ECO:0000256" key="7">
    <source>
        <dbReference type="ARBA" id="ARBA00025526"/>
    </source>
</evidence>
<evidence type="ECO:0000256" key="2">
    <source>
        <dbReference type="ARBA" id="ARBA00015953"/>
    </source>
</evidence>
<evidence type="ECO:0000313" key="11">
    <source>
        <dbReference type="EMBL" id="MBB4664262.1"/>
    </source>
</evidence>
<comment type="caution">
    <text evidence="11">The sequence shown here is derived from an EMBL/GenBank/DDBJ whole genome shotgun (WGS) entry which is preliminary data.</text>
</comment>
<dbReference type="InterPro" id="IPR027417">
    <property type="entry name" value="P-loop_NTPase"/>
</dbReference>
<dbReference type="GO" id="GO:0003746">
    <property type="term" value="F:translation elongation factor activity"/>
    <property type="evidence" value="ECO:0007669"/>
    <property type="project" value="UniProtKB-KW"/>
</dbReference>
<evidence type="ECO:0000256" key="3">
    <source>
        <dbReference type="ARBA" id="ARBA00022490"/>
    </source>
</evidence>
<dbReference type="RefSeq" id="WP_183344120.1">
    <property type="nucleotide sequence ID" value="NZ_JACHNU010000006.1"/>
</dbReference>
<dbReference type="PANTHER" id="PTHR43721">
    <property type="entry name" value="ELONGATION FACTOR TU-RELATED"/>
    <property type="match status" value="1"/>
</dbReference>
<dbReference type="InterPro" id="IPR000795">
    <property type="entry name" value="T_Tr_GTP-bd_dom"/>
</dbReference>
<evidence type="ECO:0000259" key="10">
    <source>
        <dbReference type="PROSITE" id="PS51722"/>
    </source>
</evidence>
<feature type="compositionally biased region" description="Basic and acidic residues" evidence="9">
    <location>
        <begin position="358"/>
        <end position="374"/>
    </location>
</feature>
<dbReference type="Pfam" id="PF09107">
    <property type="entry name" value="WHD_3rd_SelB"/>
    <property type="match status" value="1"/>
</dbReference>
<dbReference type="AlphaFoldDB" id="A0A840IH66"/>
<keyword evidence="3" id="KW-0963">Cytoplasm</keyword>
<evidence type="ECO:0000256" key="4">
    <source>
        <dbReference type="ARBA" id="ARBA00022741"/>
    </source>
</evidence>
<dbReference type="NCBIfam" id="TIGR00475">
    <property type="entry name" value="selB"/>
    <property type="match status" value="1"/>
</dbReference>
<dbReference type="SUPFAM" id="SSF46785">
    <property type="entry name" value="Winged helix' DNA-binding domain"/>
    <property type="match status" value="1"/>
</dbReference>
<keyword evidence="11" id="KW-0251">Elongation factor</keyword>
<dbReference type="PANTHER" id="PTHR43721:SF22">
    <property type="entry name" value="ELONGATION FACTOR TU, MITOCHONDRIAL"/>
    <property type="match status" value="1"/>
</dbReference>
<feature type="region of interest" description="Disordered" evidence="9">
    <location>
        <begin position="358"/>
        <end position="406"/>
    </location>
</feature>
<comment type="function">
    <text evidence="7">Translation factor necessary for the incorporation of selenocysteine into proteins. It probably replaces EF-Tu for the insertion of selenocysteine directed by the UGA codon. SelB binds GTP and GDP.</text>
</comment>
<dbReference type="Gene3D" id="3.40.50.300">
    <property type="entry name" value="P-loop containing nucleotide triphosphate hydrolases"/>
    <property type="match status" value="1"/>
</dbReference>
<dbReference type="GO" id="GO:0003924">
    <property type="term" value="F:GTPase activity"/>
    <property type="evidence" value="ECO:0007669"/>
    <property type="project" value="InterPro"/>
</dbReference>
<dbReference type="InterPro" id="IPR057335">
    <property type="entry name" value="Beta-barrel_SelB"/>
</dbReference>
<dbReference type="Pfam" id="PF03144">
    <property type="entry name" value="GTP_EFTU_D2"/>
    <property type="match status" value="1"/>
</dbReference>
<gene>
    <name evidence="11" type="ORF">BDZ31_003865</name>
</gene>
<dbReference type="CDD" id="cd04171">
    <property type="entry name" value="SelB"/>
    <property type="match status" value="1"/>
</dbReference>
<proteinExistence type="predicted"/>
<organism evidence="11 12">
    <name type="scientific">Conexibacter arvalis</name>
    <dbReference type="NCBI Taxonomy" id="912552"/>
    <lineage>
        <taxon>Bacteria</taxon>
        <taxon>Bacillati</taxon>
        <taxon>Actinomycetota</taxon>
        <taxon>Thermoleophilia</taxon>
        <taxon>Solirubrobacterales</taxon>
        <taxon>Conexibacteraceae</taxon>
        <taxon>Conexibacter</taxon>
    </lineage>
</organism>
<evidence type="ECO:0000256" key="1">
    <source>
        <dbReference type="ARBA" id="ARBA00004496"/>
    </source>
</evidence>
<dbReference type="GO" id="GO:0005525">
    <property type="term" value="F:GTP binding"/>
    <property type="evidence" value="ECO:0007669"/>
    <property type="project" value="UniProtKB-KW"/>
</dbReference>
<feature type="domain" description="Tr-type G" evidence="10">
    <location>
        <begin position="5"/>
        <end position="168"/>
    </location>
</feature>
<name>A0A840IH66_9ACTN</name>
<dbReference type="GO" id="GO:0001514">
    <property type="term" value="P:selenocysteine incorporation"/>
    <property type="evidence" value="ECO:0007669"/>
    <property type="project" value="InterPro"/>
</dbReference>
<dbReference type="InterPro" id="IPR004161">
    <property type="entry name" value="EFTu-like_2"/>
</dbReference>
<reference evidence="11 12" key="1">
    <citation type="submission" date="2020-08" db="EMBL/GenBank/DDBJ databases">
        <title>Genomic Encyclopedia of Archaeal and Bacterial Type Strains, Phase II (KMG-II): from individual species to whole genera.</title>
        <authorList>
            <person name="Goeker M."/>
        </authorList>
    </citation>
    <scope>NUCLEOTIDE SEQUENCE [LARGE SCALE GENOMIC DNA]</scope>
    <source>
        <strain evidence="11 12">DSM 23288</strain>
    </source>
</reference>
<keyword evidence="6" id="KW-0342">GTP-binding</keyword>
<dbReference type="CDD" id="cd03696">
    <property type="entry name" value="SelB_II"/>
    <property type="match status" value="1"/>
</dbReference>
<evidence type="ECO:0000256" key="8">
    <source>
        <dbReference type="ARBA" id="ARBA00031615"/>
    </source>
</evidence>
<dbReference type="SUPFAM" id="SSF52540">
    <property type="entry name" value="P-loop containing nucleoside triphosphate hydrolases"/>
    <property type="match status" value="1"/>
</dbReference>
<keyword evidence="5" id="KW-0648">Protein biosynthesis</keyword>
<dbReference type="Proteomes" id="UP000585272">
    <property type="component" value="Unassembled WGS sequence"/>
</dbReference>
<dbReference type="Gene3D" id="1.10.10.10">
    <property type="entry name" value="Winged helix-like DNA-binding domain superfamily/Winged helix DNA-binding domain"/>
    <property type="match status" value="1"/>
</dbReference>
<dbReference type="SUPFAM" id="SSF50447">
    <property type="entry name" value="Translation proteins"/>
    <property type="match status" value="1"/>
</dbReference>
<feature type="compositionally biased region" description="Polar residues" evidence="9">
    <location>
        <begin position="383"/>
        <end position="394"/>
    </location>
</feature>
<dbReference type="Gene3D" id="2.40.30.10">
    <property type="entry name" value="Translation factors"/>
    <property type="match status" value="1"/>
</dbReference>